<proteinExistence type="predicted"/>
<dbReference type="GO" id="GO:0004016">
    <property type="term" value="F:adenylate cyclase activity"/>
    <property type="evidence" value="ECO:0007669"/>
    <property type="project" value="UniProtKB-ARBA"/>
</dbReference>
<dbReference type="InterPro" id="IPR001054">
    <property type="entry name" value="A/G_cyclase"/>
</dbReference>
<evidence type="ECO:0000313" key="3">
    <source>
        <dbReference type="EMBL" id="RRJ84743.1"/>
    </source>
</evidence>
<dbReference type="PROSITE" id="PS50125">
    <property type="entry name" value="GUANYLATE_CYCLASE_2"/>
    <property type="match status" value="1"/>
</dbReference>
<reference evidence="3 4" key="2">
    <citation type="submission" date="2018-12" db="EMBL/GenBank/DDBJ databases">
        <title>Simiduia agarivorans gen. nov., sp. nov., a marine, agarolytic bacterium isolated from shallow coastal water from Keelung, Taiwan.</title>
        <authorList>
            <person name="Shieh W.Y."/>
        </authorList>
    </citation>
    <scope>NUCLEOTIDE SEQUENCE [LARGE SCALE GENOMIC DNA]</scope>
    <source>
        <strain evidence="3 4">GTF-13</strain>
    </source>
</reference>
<dbReference type="SMART" id="SM00044">
    <property type="entry name" value="CYCc"/>
    <property type="match status" value="1"/>
</dbReference>
<feature type="transmembrane region" description="Helical" evidence="1">
    <location>
        <begin position="127"/>
        <end position="146"/>
    </location>
</feature>
<dbReference type="PANTHER" id="PTHR43081">
    <property type="entry name" value="ADENYLATE CYCLASE, TERMINAL-DIFFERENTIATION SPECIFIC-RELATED"/>
    <property type="match status" value="1"/>
</dbReference>
<dbReference type="InterPro" id="IPR050697">
    <property type="entry name" value="Adenylyl/Guanylyl_Cyclase_3/4"/>
</dbReference>
<feature type="transmembrane region" description="Helical" evidence="1">
    <location>
        <begin position="47"/>
        <end position="65"/>
    </location>
</feature>
<accession>A0A3P3VVG9</accession>
<feature type="transmembrane region" description="Helical" evidence="1">
    <location>
        <begin position="96"/>
        <end position="115"/>
    </location>
</feature>
<dbReference type="Gene3D" id="3.30.70.1230">
    <property type="entry name" value="Nucleotide cyclase"/>
    <property type="match status" value="1"/>
</dbReference>
<organism evidence="3 4">
    <name type="scientific">Aestuariirhabdus litorea</name>
    <dbReference type="NCBI Taxonomy" id="2528527"/>
    <lineage>
        <taxon>Bacteria</taxon>
        <taxon>Pseudomonadati</taxon>
        <taxon>Pseudomonadota</taxon>
        <taxon>Gammaproteobacteria</taxon>
        <taxon>Oceanospirillales</taxon>
        <taxon>Aestuariirhabdaceae</taxon>
        <taxon>Aestuariirhabdus</taxon>
    </lineage>
</organism>
<evidence type="ECO:0000259" key="2">
    <source>
        <dbReference type="PROSITE" id="PS50125"/>
    </source>
</evidence>
<dbReference type="GO" id="GO:0009190">
    <property type="term" value="P:cyclic nucleotide biosynthetic process"/>
    <property type="evidence" value="ECO:0007669"/>
    <property type="project" value="InterPro"/>
</dbReference>
<gene>
    <name evidence="3" type="ORF">D0544_06490</name>
</gene>
<feature type="domain" description="Guanylate cyclase" evidence="2">
    <location>
        <begin position="292"/>
        <end position="416"/>
    </location>
</feature>
<feature type="transmembrane region" description="Helical" evidence="1">
    <location>
        <begin position="218"/>
        <end position="242"/>
    </location>
</feature>
<name>A0A3P3VVG9_9GAMM</name>
<keyword evidence="4" id="KW-1185">Reference proteome</keyword>
<dbReference type="Pfam" id="PF00211">
    <property type="entry name" value="Guanylate_cyc"/>
    <property type="match status" value="1"/>
</dbReference>
<dbReference type="GO" id="GO:0035556">
    <property type="term" value="P:intracellular signal transduction"/>
    <property type="evidence" value="ECO:0007669"/>
    <property type="project" value="InterPro"/>
</dbReference>
<evidence type="ECO:0000256" key="1">
    <source>
        <dbReference type="SAM" id="Phobius"/>
    </source>
</evidence>
<feature type="transmembrane region" description="Helical" evidence="1">
    <location>
        <begin position="178"/>
        <end position="198"/>
    </location>
</feature>
<dbReference type="PANTHER" id="PTHR43081:SF1">
    <property type="entry name" value="ADENYLATE CYCLASE, TERMINAL-DIFFERENTIATION SPECIFIC"/>
    <property type="match status" value="1"/>
</dbReference>
<dbReference type="EMBL" id="QWEZ01000001">
    <property type="protein sequence ID" value="RRJ84743.1"/>
    <property type="molecule type" value="Genomic_DNA"/>
</dbReference>
<dbReference type="CDD" id="cd07302">
    <property type="entry name" value="CHD"/>
    <property type="match status" value="1"/>
</dbReference>
<protein>
    <submittedName>
        <fullName evidence="3">Adenylate/guanylate cyclase domain-containing protein</fullName>
    </submittedName>
</protein>
<dbReference type="InterPro" id="IPR029787">
    <property type="entry name" value="Nucleotide_cyclase"/>
</dbReference>
<keyword evidence="1" id="KW-0472">Membrane</keyword>
<evidence type="ECO:0000313" key="4">
    <source>
        <dbReference type="Proteomes" id="UP000280792"/>
    </source>
</evidence>
<sequence length="468" mass="51837">MNKLLQWGYGLISDRAHGDLNHEAGPILKSSRVSAAIYRQQQGSERLIAWVELAVVLTFLLLYLLTPKTFVAPELNVSFDASLWPQLLEAISREPVPWALGLYLVVTLGGLLQAYSERLLSWRSYSAIVLNFALLYGLIWSFHVQYQQPPAFYLKAPTLLYVFIFIAIRALRFEARYVLFAGGCAVVGWMLLVYYVLYASGGEMPLTRDYVHYLTSNSVLLGAEFDKMISMVIVTSILALAITRARALLFEAVVETKIATDLARFVPAEVARQVSRDDPDLEFGGGKVGEATILFSDIEGFTSLSEQTPPVDLIRRLNRYFSVLSGPIESRGGAINQFQGDAVLASFNMPIEDRNHAVNAIRAALEIQARLRTEDAALVTRIGINTGSVVGGLVGTPERLSYTVHGDTVNLAARLEQLNKEYGTCILLSEATRRQAEGVFDFVEVAEVMVRGRRGLTKLYTLAGEMEP</sequence>
<dbReference type="SUPFAM" id="SSF55073">
    <property type="entry name" value="Nucleotide cyclase"/>
    <property type="match status" value="1"/>
</dbReference>
<keyword evidence="1" id="KW-1133">Transmembrane helix</keyword>
<keyword evidence="1" id="KW-0812">Transmembrane</keyword>
<dbReference type="AlphaFoldDB" id="A0A3P3VVG9"/>
<feature type="transmembrane region" description="Helical" evidence="1">
    <location>
        <begin position="152"/>
        <end position="171"/>
    </location>
</feature>
<reference evidence="3 4" key="1">
    <citation type="submission" date="2018-08" db="EMBL/GenBank/DDBJ databases">
        <authorList>
            <person name="Khan S.A."/>
        </authorList>
    </citation>
    <scope>NUCLEOTIDE SEQUENCE [LARGE SCALE GENOMIC DNA]</scope>
    <source>
        <strain evidence="3 4">GTF-13</strain>
    </source>
</reference>
<dbReference type="Proteomes" id="UP000280792">
    <property type="component" value="Unassembled WGS sequence"/>
</dbReference>
<comment type="caution">
    <text evidence="3">The sequence shown here is derived from an EMBL/GenBank/DDBJ whole genome shotgun (WGS) entry which is preliminary data.</text>
</comment>